<accession>A0A2G8S5Q1</accession>
<proteinExistence type="predicted"/>
<reference evidence="2 3" key="1">
    <citation type="journal article" date="2015" name="Sci. Rep.">
        <title>Chromosome-level genome map provides insights into diverse defense mechanisms in the medicinal fungus Ganoderma sinense.</title>
        <authorList>
            <person name="Zhu Y."/>
            <person name="Xu J."/>
            <person name="Sun C."/>
            <person name="Zhou S."/>
            <person name="Xu H."/>
            <person name="Nelson D.R."/>
            <person name="Qian J."/>
            <person name="Song J."/>
            <person name="Luo H."/>
            <person name="Xiang L."/>
            <person name="Li Y."/>
            <person name="Xu Z."/>
            <person name="Ji A."/>
            <person name="Wang L."/>
            <person name="Lu S."/>
            <person name="Hayward A."/>
            <person name="Sun W."/>
            <person name="Li X."/>
            <person name="Schwartz D.C."/>
            <person name="Wang Y."/>
            <person name="Chen S."/>
        </authorList>
    </citation>
    <scope>NUCLEOTIDE SEQUENCE [LARGE SCALE GENOMIC DNA]</scope>
    <source>
        <strain evidence="2 3">ZZ0214-1</strain>
    </source>
</reference>
<dbReference type="EMBL" id="AYKW01000023">
    <property type="protein sequence ID" value="PIL29091.1"/>
    <property type="molecule type" value="Genomic_DNA"/>
</dbReference>
<dbReference type="AlphaFoldDB" id="A0A2G8S5Q1"/>
<comment type="caution">
    <text evidence="2">The sequence shown here is derived from an EMBL/GenBank/DDBJ whole genome shotgun (WGS) entry which is preliminary data.</text>
</comment>
<feature type="compositionally biased region" description="Basic and acidic residues" evidence="1">
    <location>
        <begin position="278"/>
        <end position="291"/>
    </location>
</feature>
<evidence type="ECO:0000313" key="3">
    <source>
        <dbReference type="Proteomes" id="UP000230002"/>
    </source>
</evidence>
<gene>
    <name evidence="2" type="ORF">GSI_09139</name>
</gene>
<evidence type="ECO:0000256" key="1">
    <source>
        <dbReference type="SAM" id="MobiDB-lite"/>
    </source>
</evidence>
<evidence type="ECO:0000313" key="2">
    <source>
        <dbReference type="EMBL" id="PIL29091.1"/>
    </source>
</evidence>
<dbReference type="OrthoDB" id="3251176at2759"/>
<name>A0A2G8S5Q1_9APHY</name>
<protein>
    <submittedName>
        <fullName evidence="2">Uncharacterized protein</fullName>
    </submittedName>
</protein>
<organism evidence="2 3">
    <name type="scientific">Ganoderma sinense ZZ0214-1</name>
    <dbReference type="NCBI Taxonomy" id="1077348"/>
    <lineage>
        <taxon>Eukaryota</taxon>
        <taxon>Fungi</taxon>
        <taxon>Dikarya</taxon>
        <taxon>Basidiomycota</taxon>
        <taxon>Agaricomycotina</taxon>
        <taxon>Agaricomycetes</taxon>
        <taxon>Polyporales</taxon>
        <taxon>Polyporaceae</taxon>
        <taxon>Ganoderma</taxon>
    </lineage>
</organism>
<feature type="region of interest" description="Disordered" evidence="1">
    <location>
        <begin position="272"/>
        <end position="291"/>
    </location>
</feature>
<dbReference type="Proteomes" id="UP000230002">
    <property type="component" value="Unassembled WGS sequence"/>
</dbReference>
<feature type="region of interest" description="Disordered" evidence="1">
    <location>
        <begin position="35"/>
        <end position="56"/>
    </location>
</feature>
<keyword evidence="3" id="KW-1185">Reference proteome</keyword>
<sequence length="291" mass="32171">MFDTWASGVNKQVGEGIPLVASSVQVLESTDADAGRTVASNSSEAGAVPAPNKGPSSSMFAVRKIENRVSSITHMLSTMQTQLSVIGSAIMAPSAHSSCRDVFLPTSRLPDSPCTGIFAPEFTSGVPASISATAGLDISNLCDQFYKEKRNIRTNVWSVIRMKWTIWKFLVEEFECHGTEEAFWGEHSDSDGKRHNFKRICSDLKTGRKNDNRRDADAALNYFGHDLSHPDALGYFTYKRTGKTLTMTKPEKIGGQWRKLLKEHPEIAEAWAATQPQSDREETWHDDIDGV</sequence>